<keyword evidence="2 6" id="KW-0812">Transmembrane</keyword>
<name>G0SBB5_CHATD</name>
<evidence type="ECO:0000256" key="1">
    <source>
        <dbReference type="ARBA" id="ARBA00004141"/>
    </source>
</evidence>
<dbReference type="GeneID" id="18259001"/>
<dbReference type="RefSeq" id="XP_006695317.1">
    <property type="nucleotide sequence ID" value="XM_006695254.1"/>
</dbReference>
<gene>
    <name evidence="7" type="ORF">CTHT_0049630</name>
</gene>
<feature type="region of interest" description="Disordered" evidence="5">
    <location>
        <begin position="1"/>
        <end position="81"/>
    </location>
</feature>
<dbReference type="PANTHER" id="PTHR13396">
    <property type="entry name" value="NEDD4 FAMILY INTERACTING PROTEIN 1/2"/>
    <property type="match status" value="1"/>
</dbReference>
<dbReference type="HOGENOM" id="CLU_466168_0_0_1"/>
<accession>G0SBB5</accession>
<dbReference type="PANTHER" id="PTHR13396:SF5">
    <property type="entry name" value="NEDD4 FAMILY INTERACTING PROTEIN"/>
    <property type="match status" value="1"/>
</dbReference>
<evidence type="ECO:0000256" key="6">
    <source>
        <dbReference type="SAM" id="Phobius"/>
    </source>
</evidence>
<evidence type="ECO:0000256" key="2">
    <source>
        <dbReference type="ARBA" id="ARBA00022692"/>
    </source>
</evidence>
<dbReference type="EMBL" id="GL988044">
    <property type="protein sequence ID" value="EGS19495.1"/>
    <property type="molecule type" value="Genomic_DNA"/>
</dbReference>
<feature type="compositionally biased region" description="Basic and acidic residues" evidence="5">
    <location>
        <begin position="1"/>
        <end position="15"/>
    </location>
</feature>
<feature type="transmembrane region" description="Helical" evidence="6">
    <location>
        <begin position="151"/>
        <end position="172"/>
    </location>
</feature>
<dbReference type="eggNOG" id="KOG1661">
    <property type="taxonomic scope" value="Eukaryota"/>
</dbReference>
<evidence type="ECO:0000256" key="3">
    <source>
        <dbReference type="ARBA" id="ARBA00022989"/>
    </source>
</evidence>
<dbReference type="GO" id="GO:0016020">
    <property type="term" value="C:membrane"/>
    <property type="evidence" value="ECO:0007669"/>
    <property type="project" value="UniProtKB-SubCell"/>
</dbReference>
<dbReference type="GO" id="GO:0048471">
    <property type="term" value="C:perinuclear region of cytoplasm"/>
    <property type="evidence" value="ECO:0007669"/>
    <property type="project" value="TreeGrafter"/>
</dbReference>
<dbReference type="Pfam" id="PF10176">
    <property type="entry name" value="NEDD4_Bsd2"/>
    <property type="match status" value="1"/>
</dbReference>
<reference evidence="7 8" key="1">
    <citation type="journal article" date="2011" name="Cell">
        <title>Insight into structure and assembly of the nuclear pore complex by utilizing the genome of a eukaryotic thermophile.</title>
        <authorList>
            <person name="Amlacher S."/>
            <person name="Sarges P."/>
            <person name="Flemming D."/>
            <person name="van Noort V."/>
            <person name="Kunze R."/>
            <person name="Devos D.P."/>
            <person name="Arumugam M."/>
            <person name="Bork P."/>
            <person name="Hurt E."/>
        </authorList>
    </citation>
    <scope>NUCLEOTIDE SEQUENCE [LARGE SCALE GENOMIC DNA]</scope>
    <source>
        <strain evidence="8">DSM 1495 / CBS 144.50 / IMI 039719</strain>
    </source>
</reference>
<dbReference type="KEGG" id="cthr:CTHT_0049630"/>
<evidence type="ECO:0000256" key="5">
    <source>
        <dbReference type="SAM" id="MobiDB-lite"/>
    </source>
</evidence>
<keyword evidence="8" id="KW-1185">Reference proteome</keyword>
<evidence type="ECO:0000313" key="8">
    <source>
        <dbReference type="Proteomes" id="UP000008066"/>
    </source>
</evidence>
<dbReference type="AlphaFoldDB" id="G0SBB5"/>
<dbReference type="Pfam" id="PF01135">
    <property type="entry name" value="PCMT"/>
    <property type="match status" value="1"/>
</dbReference>
<dbReference type="GO" id="GO:0005783">
    <property type="term" value="C:endoplasmic reticulum"/>
    <property type="evidence" value="ECO:0007669"/>
    <property type="project" value="TreeGrafter"/>
</dbReference>
<protein>
    <submittedName>
        <fullName evidence="7">Uncharacterized protein</fullName>
    </submittedName>
</protein>
<dbReference type="GO" id="GO:0006511">
    <property type="term" value="P:ubiquitin-dependent protein catabolic process"/>
    <property type="evidence" value="ECO:0007669"/>
    <property type="project" value="TreeGrafter"/>
</dbReference>
<proteinExistence type="predicted"/>
<dbReference type="CDD" id="cd02440">
    <property type="entry name" value="AdoMet_MTases"/>
    <property type="match status" value="1"/>
</dbReference>
<dbReference type="eggNOG" id="KOG4812">
    <property type="taxonomic scope" value="Eukaryota"/>
</dbReference>
<evidence type="ECO:0000313" key="7">
    <source>
        <dbReference type="EMBL" id="EGS19495.1"/>
    </source>
</evidence>
<dbReference type="Gene3D" id="3.40.50.150">
    <property type="entry name" value="Vaccinia Virus protein VP39"/>
    <property type="match status" value="1"/>
</dbReference>
<comment type="subcellular location">
    <subcellularLocation>
        <location evidence="1">Membrane</location>
        <topology evidence="1">Multi-pass membrane protein</topology>
    </subcellularLocation>
</comment>
<dbReference type="InterPro" id="IPR029063">
    <property type="entry name" value="SAM-dependent_MTases_sf"/>
</dbReference>
<dbReference type="STRING" id="759272.G0SBB5"/>
<dbReference type="InterPro" id="IPR019325">
    <property type="entry name" value="NEDD4/Bsd2"/>
</dbReference>
<keyword evidence="4 6" id="KW-0472">Membrane</keyword>
<evidence type="ECO:0000256" key="4">
    <source>
        <dbReference type="ARBA" id="ARBA00023136"/>
    </source>
</evidence>
<dbReference type="GO" id="GO:0031398">
    <property type="term" value="P:positive regulation of protein ubiquitination"/>
    <property type="evidence" value="ECO:0007669"/>
    <property type="project" value="TreeGrafter"/>
</dbReference>
<dbReference type="CDD" id="cd22212">
    <property type="entry name" value="NDFIP-like"/>
    <property type="match status" value="1"/>
</dbReference>
<dbReference type="Proteomes" id="UP000008066">
    <property type="component" value="Unassembled WGS sequence"/>
</dbReference>
<sequence length="585" mass="63278">MARYERNVRNNRVNDDLADAFDADSDDEADDTQRLVRSGSQLANAGNGEGSSARPSQAGSSNSGSQARPAGQRPTTGRVYGGGMARDGVFSNLSAKPEVGDPEKEDLPPSYEQAAADMAPPYWETTILAPGLGGPDDVYIDGMPVGSFFSFIWNGMISMAFQLVGFLLTYLLHSTHAAKNGSRAGLGITLIQYGFYMKTPPPGSDAGGYGSRLEGGYAAPPDPNAHEFEPEDVNGGGNEGGDFTSGDWAAYILMIVGWFILIRAVTDYVRVRRHEQLVLQSPDRGLGIPIIATGTTNKLASPKNLLRILSSVSLRLRALVPLPAQDFGFGLFRAAEQQPVREISNIAMAWRCSGGSNRDLVENLWRNGLITHEVVKEAFLKVDRAHYAPSYPYDDSPQPIGHAATISAPHMHASAVEHLLPSLLPSPANPAPRVLDIGSGSGYLTHVFAELVGNHPEARVIGVEHILPLRDLGEANMRKSARGRELLDSGLVRFRVGDGRKGWLEPGEEDKKWNVIHVGAAAERMHEELLAQLKEGGRMFIPVEDGPGGWGQHVWLVEKDAEGKVERKKLFGVRYVPLTDAPGPE</sequence>
<keyword evidence="3 6" id="KW-1133">Transmembrane helix</keyword>
<dbReference type="OrthoDB" id="73890at2759"/>
<feature type="transmembrane region" description="Helical" evidence="6">
    <location>
        <begin position="248"/>
        <end position="266"/>
    </location>
</feature>
<organism evidence="8">
    <name type="scientific">Chaetomium thermophilum (strain DSM 1495 / CBS 144.50 / IMI 039719)</name>
    <name type="common">Thermochaetoides thermophila</name>
    <dbReference type="NCBI Taxonomy" id="759272"/>
    <lineage>
        <taxon>Eukaryota</taxon>
        <taxon>Fungi</taxon>
        <taxon>Dikarya</taxon>
        <taxon>Ascomycota</taxon>
        <taxon>Pezizomycotina</taxon>
        <taxon>Sordariomycetes</taxon>
        <taxon>Sordariomycetidae</taxon>
        <taxon>Sordariales</taxon>
        <taxon>Chaetomiaceae</taxon>
        <taxon>Thermochaetoides</taxon>
    </lineage>
</organism>
<dbReference type="GO" id="GO:0007034">
    <property type="term" value="P:vacuolar transport"/>
    <property type="evidence" value="ECO:0007669"/>
    <property type="project" value="InterPro"/>
</dbReference>
<dbReference type="SUPFAM" id="SSF53335">
    <property type="entry name" value="S-adenosyl-L-methionine-dependent methyltransferases"/>
    <property type="match status" value="1"/>
</dbReference>
<dbReference type="GO" id="GO:0005794">
    <property type="term" value="C:Golgi apparatus"/>
    <property type="evidence" value="ECO:0007669"/>
    <property type="project" value="TreeGrafter"/>
</dbReference>
<feature type="compositionally biased region" description="Acidic residues" evidence="5">
    <location>
        <begin position="16"/>
        <end position="30"/>
    </location>
</feature>
<dbReference type="GO" id="GO:0030001">
    <property type="term" value="P:metal ion transport"/>
    <property type="evidence" value="ECO:0007669"/>
    <property type="project" value="InterPro"/>
</dbReference>
<feature type="compositionally biased region" description="Low complexity" evidence="5">
    <location>
        <begin position="56"/>
        <end position="67"/>
    </location>
</feature>